<reference evidence="14 15" key="1">
    <citation type="submission" date="2019-03" db="EMBL/GenBank/DDBJ databases">
        <title>Sequencing the genomes of 1000 actinobacteria strains.</title>
        <authorList>
            <person name="Klenk H.-P."/>
        </authorList>
    </citation>
    <scope>NUCLEOTIDE SEQUENCE [LARGE SCALE GENOMIC DNA]</scope>
    <source>
        <strain evidence="14 15">DSM 44969</strain>
    </source>
</reference>
<feature type="transmembrane region" description="Helical" evidence="10">
    <location>
        <begin position="433"/>
        <end position="450"/>
    </location>
</feature>
<evidence type="ECO:0000256" key="3">
    <source>
        <dbReference type="ARBA" id="ARBA00007222"/>
    </source>
</evidence>
<dbReference type="EC" id="2.4.1.-" evidence="10"/>
<evidence type="ECO:0000256" key="7">
    <source>
        <dbReference type="ARBA" id="ARBA00022989"/>
    </source>
</evidence>
<feature type="transmembrane region" description="Helical" evidence="10">
    <location>
        <begin position="52"/>
        <end position="71"/>
    </location>
</feature>
<feature type="transmembrane region" description="Helical" evidence="10">
    <location>
        <begin position="491"/>
        <end position="511"/>
    </location>
</feature>
<dbReference type="InterPro" id="IPR027005">
    <property type="entry name" value="PMT-like"/>
</dbReference>
<feature type="transmembrane region" description="Helical" evidence="10">
    <location>
        <begin position="184"/>
        <end position="202"/>
    </location>
</feature>
<dbReference type="InterPro" id="IPR003342">
    <property type="entry name" value="ArnT-like_N"/>
</dbReference>
<keyword evidence="10" id="KW-1003">Cell membrane</keyword>
<keyword evidence="6 10" id="KW-0812">Transmembrane</keyword>
<comment type="similarity">
    <text evidence="3 10">Belongs to the glycosyltransferase 39 family.</text>
</comment>
<evidence type="ECO:0000259" key="12">
    <source>
        <dbReference type="Pfam" id="PF02366"/>
    </source>
</evidence>
<dbReference type="InterPro" id="IPR032421">
    <property type="entry name" value="PMT_4TMC"/>
</dbReference>
<dbReference type="GO" id="GO:0005886">
    <property type="term" value="C:plasma membrane"/>
    <property type="evidence" value="ECO:0007669"/>
    <property type="project" value="UniProtKB-SubCell"/>
</dbReference>
<evidence type="ECO:0000259" key="13">
    <source>
        <dbReference type="Pfam" id="PF16192"/>
    </source>
</evidence>
<keyword evidence="5 10" id="KW-0808">Transferase</keyword>
<comment type="caution">
    <text evidence="14">The sequence shown here is derived from an EMBL/GenBank/DDBJ whole genome shotgun (WGS) entry which is preliminary data.</text>
</comment>
<dbReference type="Pfam" id="PF16192">
    <property type="entry name" value="PMT_4TMC"/>
    <property type="match status" value="1"/>
</dbReference>
<evidence type="ECO:0000256" key="8">
    <source>
        <dbReference type="ARBA" id="ARBA00023136"/>
    </source>
</evidence>
<dbReference type="GO" id="GO:0004169">
    <property type="term" value="F:dolichyl-phosphate-mannose-protein mannosyltransferase activity"/>
    <property type="evidence" value="ECO:0007669"/>
    <property type="project" value="UniProtKB-UniRule"/>
</dbReference>
<dbReference type="UniPathway" id="UPA00378"/>
<proteinExistence type="inferred from homology"/>
<evidence type="ECO:0000256" key="4">
    <source>
        <dbReference type="ARBA" id="ARBA00022676"/>
    </source>
</evidence>
<evidence type="ECO:0000256" key="9">
    <source>
        <dbReference type="ARBA" id="ARBA00093617"/>
    </source>
</evidence>
<feature type="transmembrane region" description="Helical" evidence="10">
    <location>
        <begin position="409"/>
        <end position="426"/>
    </location>
</feature>
<dbReference type="PANTHER" id="PTHR10050">
    <property type="entry name" value="DOLICHYL-PHOSPHATE-MANNOSE--PROTEIN MANNOSYLTRANSFERASE"/>
    <property type="match status" value="1"/>
</dbReference>
<name>A0A4R1HVA1_PSEEN</name>
<dbReference type="GO" id="GO:0012505">
    <property type="term" value="C:endomembrane system"/>
    <property type="evidence" value="ECO:0007669"/>
    <property type="project" value="UniProtKB-SubCell"/>
</dbReference>
<evidence type="ECO:0000313" key="14">
    <source>
        <dbReference type="EMBL" id="TCK26664.1"/>
    </source>
</evidence>
<gene>
    <name evidence="14" type="ORF">EV378_2505</name>
</gene>
<feature type="domain" description="Protein O-mannosyl-transferase C-terminal four TM" evidence="13">
    <location>
        <begin position="341"/>
        <end position="533"/>
    </location>
</feature>
<feature type="transmembrane region" description="Helical" evidence="10">
    <location>
        <begin position="133"/>
        <end position="151"/>
    </location>
</feature>
<comment type="function">
    <text evidence="10">Protein O-mannosyltransferase that catalyzes the transfer of a single mannose residue from a polyprenol phospho-mannosyl lipidic donor to the hydroxyl group of selected serine and threonine residues in acceptor proteins.</text>
</comment>
<dbReference type="AlphaFoldDB" id="A0A4R1HVA1"/>
<keyword evidence="8 10" id="KW-0472">Membrane</keyword>
<accession>A0A4R1HVA1</accession>
<dbReference type="PANTHER" id="PTHR10050:SF46">
    <property type="entry name" value="PROTEIN O-MANNOSYL-TRANSFERASE 2"/>
    <property type="match status" value="1"/>
</dbReference>
<dbReference type="Proteomes" id="UP000295560">
    <property type="component" value="Unassembled WGS sequence"/>
</dbReference>
<organism evidence="14 15">
    <name type="scientific">Pseudonocardia endophytica</name>
    <dbReference type="NCBI Taxonomy" id="401976"/>
    <lineage>
        <taxon>Bacteria</taxon>
        <taxon>Bacillati</taxon>
        <taxon>Actinomycetota</taxon>
        <taxon>Actinomycetes</taxon>
        <taxon>Pseudonocardiales</taxon>
        <taxon>Pseudonocardiaceae</taxon>
        <taxon>Pseudonocardia</taxon>
    </lineage>
</organism>
<feature type="transmembrane region" description="Helical" evidence="10">
    <location>
        <begin position="292"/>
        <end position="311"/>
    </location>
</feature>
<dbReference type="EMBL" id="SMFZ01000001">
    <property type="protein sequence ID" value="TCK26664.1"/>
    <property type="molecule type" value="Genomic_DNA"/>
</dbReference>
<feature type="domain" description="ArnT-like N-terminal" evidence="12">
    <location>
        <begin position="133"/>
        <end position="307"/>
    </location>
</feature>
<evidence type="ECO:0000256" key="10">
    <source>
        <dbReference type="RuleBase" id="RU367007"/>
    </source>
</evidence>
<feature type="transmembrane region" description="Helical" evidence="10">
    <location>
        <begin position="456"/>
        <end position="479"/>
    </location>
</feature>
<evidence type="ECO:0000256" key="5">
    <source>
        <dbReference type="ARBA" id="ARBA00022679"/>
    </source>
</evidence>
<comment type="subcellular location">
    <subcellularLocation>
        <location evidence="10">Cell membrane</location>
    </subcellularLocation>
    <subcellularLocation>
        <location evidence="1">Endomembrane system</location>
        <topology evidence="1">Multi-pass membrane protein</topology>
    </subcellularLocation>
</comment>
<sequence length="534" mass="58870">MASDTATAEPGSRVAGTGEIPGLTPAGTPPPMRRADPGPISRLGRPPATDALRGWLVTIGVTLLAAFLRLWDLGQPTDRGTPVFDEKHYVPQAWQMVRNGGIEDNPAYEKVVHPALSKQLIALGEMAFGYDGVGWRISAALAGVLTVLLVVRAARRLTRSTALGGLAGVLLVCDGLSHVQSRMGMVDVFSALFVVAGFTALLCDRDDVRARMALVISQDRVGDDPYGPRWGVRWWRLAAGVLLGLGCGVKWSGSYYVVAFALLAVLWDVSLRRRAGVARPWAGTAMRDLLPSAWALGLVPFVAYLSTWWAWFASETGVDRHVVGREIGTGGAWSFLPDAIRSLWYYHGQVLAFHEGLTTQTAGQHPWESKPWTWPMGLRPMLYQYADSGVSGCSADKCVQAVMLIGTPALWWPAIPVLVWGLWRAVTRGDWRWVAVLVGYGAGFLPWFLNLDRQMYYFYMMPVAPFLVLATVLVMGQMLGRSGVPERRRRIGLMLVSAWVALIIVNFVWLWPILNGNPITEAHWQAELWLPSWR</sequence>
<dbReference type="Pfam" id="PF02366">
    <property type="entry name" value="PMT"/>
    <property type="match status" value="1"/>
</dbReference>
<keyword evidence="4 10" id="KW-0328">Glycosyltransferase</keyword>
<keyword evidence="15" id="KW-1185">Reference proteome</keyword>
<feature type="region of interest" description="Disordered" evidence="11">
    <location>
        <begin position="1"/>
        <end position="44"/>
    </location>
</feature>
<evidence type="ECO:0000256" key="11">
    <source>
        <dbReference type="SAM" id="MobiDB-lite"/>
    </source>
</evidence>
<evidence type="ECO:0000313" key="15">
    <source>
        <dbReference type="Proteomes" id="UP000295560"/>
    </source>
</evidence>
<keyword evidence="7 10" id="KW-1133">Transmembrane helix</keyword>
<evidence type="ECO:0000256" key="6">
    <source>
        <dbReference type="ARBA" id="ARBA00022692"/>
    </source>
</evidence>
<comment type="pathway">
    <text evidence="2 10">Protein modification; protein glycosylation.</text>
</comment>
<protein>
    <recommendedName>
        <fullName evidence="9 10">Polyprenol-phosphate-mannose--protein mannosyltransferase</fullName>
        <ecNumber evidence="10">2.4.1.-</ecNumber>
    </recommendedName>
</protein>
<evidence type="ECO:0000256" key="1">
    <source>
        <dbReference type="ARBA" id="ARBA00004127"/>
    </source>
</evidence>
<evidence type="ECO:0000256" key="2">
    <source>
        <dbReference type="ARBA" id="ARBA00004922"/>
    </source>
</evidence>